<dbReference type="EMBL" id="OBEK01000002">
    <property type="protein sequence ID" value="SNZ09990.1"/>
    <property type="molecule type" value="Genomic_DNA"/>
</dbReference>
<sequence>MKYFYIARLNGLKIEGKLNRGIQVVDNLRISNNKDRIEKKCDDFFKHLVGKLEYDHLFEGSYVYAEGDYEFDKHNDEAKRMDLLNYFLKVSQVVSSCLWLIKDNSISTEQGFLYIYGNEFIKKSVSSNGRTNNFLNATGNRVETLYTLDELKQGLDINQKQFNSKDMARLDNAAAADMVTNKATRLERFNNFLDTARTEIYVPNKISTYCTALETLLSTDNQEIGHKIAERLARLLGKDSTERIEIFNFIKLAYGIRSANVHGDKLPKKFRDLNAQYEVSIKLDNYIRKFFTLVLENEELITLYEGDNKEDLNMYYRELIFT</sequence>
<protein>
    <submittedName>
        <fullName evidence="1">Uncharacterized protein</fullName>
    </submittedName>
</protein>
<evidence type="ECO:0000313" key="2">
    <source>
        <dbReference type="Proteomes" id="UP000219356"/>
    </source>
</evidence>
<dbReference type="RefSeq" id="WP_097040718.1">
    <property type="nucleotide sequence ID" value="NZ_OBEK01000002.1"/>
</dbReference>
<dbReference type="OrthoDB" id="2941833at2"/>
<accession>A0A285NKG7</accession>
<reference evidence="2" key="1">
    <citation type="submission" date="2017-09" db="EMBL/GenBank/DDBJ databases">
        <authorList>
            <person name="Varghese N."/>
            <person name="Submissions S."/>
        </authorList>
    </citation>
    <scope>NUCLEOTIDE SEQUENCE [LARGE SCALE GENOMIC DNA]</scope>
    <source>
        <strain evidence="2">CGMCC 1.8913</strain>
    </source>
</reference>
<proteinExistence type="predicted"/>
<name>A0A285NKG7_9BACI</name>
<organism evidence="1 2">
    <name type="scientific">Terribacillus aidingensis</name>
    <dbReference type="NCBI Taxonomy" id="586416"/>
    <lineage>
        <taxon>Bacteria</taxon>
        <taxon>Bacillati</taxon>
        <taxon>Bacillota</taxon>
        <taxon>Bacilli</taxon>
        <taxon>Bacillales</taxon>
        <taxon>Bacillaceae</taxon>
        <taxon>Terribacillus</taxon>
    </lineage>
</organism>
<dbReference type="Proteomes" id="UP000219356">
    <property type="component" value="Unassembled WGS sequence"/>
</dbReference>
<evidence type="ECO:0000313" key="1">
    <source>
        <dbReference type="EMBL" id="SNZ09990.1"/>
    </source>
</evidence>
<dbReference type="AlphaFoldDB" id="A0A285NKG7"/>
<gene>
    <name evidence="1" type="ORF">SAMN05421503_1453</name>
</gene>
<keyword evidence="2" id="KW-1185">Reference proteome</keyword>